<dbReference type="InterPro" id="IPR041636">
    <property type="entry name" value="RNase_J_C"/>
</dbReference>
<evidence type="ECO:0000256" key="4">
    <source>
        <dbReference type="ARBA" id="ARBA00022759"/>
    </source>
</evidence>
<keyword evidence="4 9" id="KW-0255">Endonuclease</keyword>
<comment type="subcellular location">
    <subcellularLocation>
        <location evidence="9">Cytoplasm</location>
    </subcellularLocation>
</comment>
<dbReference type="PIRSF" id="PIRSF004803">
    <property type="entry name" value="RnjA"/>
    <property type="match status" value="1"/>
</dbReference>
<dbReference type="SMART" id="SM00849">
    <property type="entry name" value="Lactamase_B"/>
    <property type="match status" value="1"/>
</dbReference>
<dbReference type="Pfam" id="PF07521">
    <property type="entry name" value="RMMBL"/>
    <property type="match status" value="1"/>
</dbReference>
<evidence type="ECO:0000256" key="5">
    <source>
        <dbReference type="ARBA" id="ARBA00022801"/>
    </source>
</evidence>
<organism evidence="11 12">
    <name type="scientific">Ornithinimicrobium kibberense</name>
    <dbReference type="NCBI Taxonomy" id="282060"/>
    <lineage>
        <taxon>Bacteria</taxon>
        <taxon>Bacillati</taxon>
        <taxon>Actinomycetota</taxon>
        <taxon>Actinomycetes</taxon>
        <taxon>Micrococcales</taxon>
        <taxon>Ornithinimicrobiaceae</taxon>
        <taxon>Ornithinimicrobium</taxon>
    </lineage>
</organism>
<keyword evidence="5 9" id="KW-0378">Hydrolase</keyword>
<comment type="similarity">
    <text evidence="9">Belongs to the metallo-beta-lactamase superfamily. RNA-metabolizing metallo-beta-lactamase-like family. Bacterial RNase J subfamily.</text>
</comment>
<keyword evidence="6" id="KW-0862">Zinc</keyword>
<dbReference type="InterPro" id="IPR055132">
    <property type="entry name" value="RNase_J_b_CASP"/>
</dbReference>
<dbReference type="InterPro" id="IPR011108">
    <property type="entry name" value="RMMBL"/>
</dbReference>
<evidence type="ECO:0000256" key="3">
    <source>
        <dbReference type="ARBA" id="ARBA00022723"/>
    </source>
</evidence>
<dbReference type="PANTHER" id="PTHR43694:SF1">
    <property type="entry name" value="RIBONUCLEASE J"/>
    <property type="match status" value="1"/>
</dbReference>
<comment type="function">
    <text evidence="9">An RNase that has 5'-3' exonuclease and possibly endonuclease activity. Involved in maturation of rRNA and in some organisms also mRNA maturation and/or decay.</text>
</comment>
<comment type="caution">
    <text evidence="11">The sequence shown here is derived from an EMBL/GenBank/DDBJ whole genome shotgun (WGS) entry which is preliminary data.</text>
</comment>
<evidence type="ECO:0000256" key="6">
    <source>
        <dbReference type="ARBA" id="ARBA00022833"/>
    </source>
</evidence>
<reference evidence="11 12" key="1">
    <citation type="submission" date="2024-09" db="EMBL/GenBank/DDBJ databases">
        <authorList>
            <person name="Sun Q."/>
            <person name="Mori K."/>
        </authorList>
    </citation>
    <scope>NUCLEOTIDE SEQUENCE [LARGE SCALE GENOMIC DNA]</scope>
    <source>
        <strain evidence="11 12">JCM 12763</strain>
    </source>
</reference>
<name>A0ABV5V644_9MICO</name>
<sequence length="561" mass="61074">MSHPHPELGNPPSLPRNGLRVVPLGGLGEVGRNMTVLEHRGKLLVIDCGVLFPEEHQPGVDVILPDFSMLRDRLQDIVAIVLTHGHEDHIGAVPYLLKERGDIPVVGSRLTLAFIEAKLKEHRIRPNTVQVAEGDRQTFGPFDCEFIAVNHSIPDGLAVAVRTAAGLLLHTGDFKMDQFPLDERLTDLRAFARLGDEGVDLFLVDSTNAEVPGFTTAERDLTPAIETVFRTAPGRIVVSSFASHVHRIQQVLDAAHEHKRKVAFVGRSMVRNMKIAQDLGYLRVPRGLVVDVKKLDDLPPEKVTLVSTGSQGEPMAALSRMANRDHQIRIGEGDTVLLASSLIPGNENAVSRVINGLTRWGAKVVHQGNAKVHVSGHASAGELVYCYNLIKPRNVLPVHGEWRHLRANADLAIATGLEPERVPVIDDGMVVDLVDGRVKVTGKVRAGYVYVSAGTVGDVTEDELRDRVTLSRQGTVTIVALVDADTGQLTEPPDFVGRGLGTDESIFEAAVPVIEKALADAAANGIGDHAELEQRIERAVSRWAERKHRRNPLIIPVVIEA</sequence>
<dbReference type="SUPFAM" id="SSF56281">
    <property type="entry name" value="Metallo-hydrolase/oxidoreductase"/>
    <property type="match status" value="1"/>
</dbReference>
<protein>
    <recommendedName>
        <fullName evidence="9">Ribonuclease J</fullName>
        <shortName evidence="9">RNase J</shortName>
        <ecNumber evidence="9">3.1.-.-</ecNumber>
    </recommendedName>
</protein>
<dbReference type="InterPro" id="IPR036866">
    <property type="entry name" value="RibonucZ/Hydroxyglut_hydro"/>
</dbReference>
<keyword evidence="7 9" id="KW-0269">Exonuclease</keyword>
<accession>A0ABV5V644</accession>
<evidence type="ECO:0000256" key="2">
    <source>
        <dbReference type="ARBA" id="ARBA00022722"/>
    </source>
</evidence>
<dbReference type="NCBIfam" id="TIGR00649">
    <property type="entry name" value="MG423"/>
    <property type="match status" value="1"/>
</dbReference>
<evidence type="ECO:0000256" key="7">
    <source>
        <dbReference type="ARBA" id="ARBA00022839"/>
    </source>
</evidence>
<evidence type="ECO:0000256" key="1">
    <source>
        <dbReference type="ARBA" id="ARBA00022490"/>
    </source>
</evidence>
<feature type="binding site" evidence="9">
    <location>
        <begin position="373"/>
        <end position="377"/>
    </location>
    <ligand>
        <name>substrate</name>
    </ligand>
</feature>
<dbReference type="Pfam" id="PF17770">
    <property type="entry name" value="RNase_J_C"/>
    <property type="match status" value="1"/>
</dbReference>
<proteinExistence type="inferred from homology"/>
<dbReference type="InterPro" id="IPR004613">
    <property type="entry name" value="RNase_J"/>
</dbReference>
<dbReference type="Gene3D" id="3.60.15.10">
    <property type="entry name" value="Ribonuclease Z/Hydroxyacylglutathione hydrolase-like"/>
    <property type="match status" value="1"/>
</dbReference>
<dbReference type="PANTHER" id="PTHR43694">
    <property type="entry name" value="RIBONUCLEASE J"/>
    <property type="match status" value="1"/>
</dbReference>
<evidence type="ECO:0000259" key="10">
    <source>
        <dbReference type="SMART" id="SM00849"/>
    </source>
</evidence>
<dbReference type="InterPro" id="IPR001279">
    <property type="entry name" value="Metallo-B-lactamas"/>
</dbReference>
<dbReference type="HAMAP" id="MF_01491">
    <property type="entry name" value="RNase_J_bact"/>
    <property type="match status" value="1"/>
</dbReference>
<keyword evidence="9" id="KW-0698">rRNA processing</keyword>
<keyword evidence="3" id="KW-0479">Metal-binding</keyword>
<dbReference type="Proteomes" id="UP001589613">
    <property type="component" value="Unassembled WGS sequence"/>
</dbReference>
<dbReference type="GO" id="GO:0016787">
    <property type="term" value="F:hydrolase activity"/>
    <property type="evidence" value="ECO:0007669"/>
    <property type="project" value="UniProtKB-KW"/>
</dbReference>
<dbReference type="Gene3D" id="3.40.50.10710">
    <property type="entry name" value="Metallo-hydrolase/oxidoreductase"/>
    <property type="match status" value="1"/>
</dbReference>
<evidence type="ECO:0000256" key="8">
    <source>
        <dbReference type="ARBA" id="ARBA00022884"/>
    </source>
</evidence>
<evidence type="ECO:0000256" key="9">
    <source>
        <dbReference type="HAMAP-Rule" id="MF_01491"/>
    </source>
</evidence>
<dbReference type="EC" id="3.1.-.-" evidence="9"/>
<dbReference type="InterPro" id="IPR030854">
    <property type="entry name" value="RNase_J_bac"/>
</dbReference>
<evidence type="ECO:0000313" key="11">
    <source>
        <dbReference type="EMBL" id="MFB9733309.1"/>
    </source>
</evidence>
<keyword evidence="2 9" id="KW-0540">Nuclease</keyword>
<dbReference type="InterPro" id="IPR042173">
    <property type="entry name" value="RNase_J_2"/>
</dbReference>
<dbReference type="CDD" id="cd07714">
    <property type="entry name" value="RNaseJ_MBL-fold"/>
    <property type="match status" value="1"/>
</dbReference>
<dbReference type="Gene3D" id="3.10.20.580">
    <property type="match status" value="1"/>
</dbReference>
<keyword evidence="8 9" id="KW-0694">RNA-binding</keyword>
<feature type="domain" description="Metallo-beta-lactamase" evidence="10">
    <location>
        <begin position="31"/>
        <end position="225"/>
    </location>
</feature>
<gene>
    <name evidence="9" type="primary">rnj</name>
    <name evidence="11" type="ORF">ACFFN0_14775</name>
</gene>
<keyword evidence="1 9" id="KW-0963">Cytoplasm</keyword>
<evidence type="ECO:0000313" key="12">
    <source>
        <dbReference type="Proteomes" id="UP001589613"/>
    </source>
</evidence>
<dbReference type="Pfam" id="PF00753">
    <property type="entry name" value="Lactamase_B"/>
    <property type="match status" value="1"/>
</dbReference>
<comment type="subunit">
    <text evidence="9">Homodimer, may be a subunit of the RNA degradosome.</text>
</comment>
<keyword evidence="12" id="KW-1185">Reference proteome</keyword>
<dbReference type="RefSeq" id="WP_141338635.1">
    <property type="nucleotide sequence ID" value="NZ_JBHMAX010000028.1"/>
</dbReference>
<dbReference type="Pfam" id="PF22505">
    <property type="entry name" value="RNase_J_b_CASP"/>
    <property type="match status" value="1"/>
</dbReference>
<dbReference type="EMBL" id="JBHMAX010000028">
    <property type="protein sequence ID" value="MFB9733309.1"/>
    <property type="molecule type" value="Genomic_DNA"/>
</dbReference>